<evidence type="ECO:0000313" key="3">
    <source>
        <dbReference type="Proteomes" id="UP001652621"/>
    </source>
</evidence>
<dbReference type="VEuPathDB" id="VectorBase:MDOMA2_015971"/>
<dbReference type="RefSeq" id="XP_005182670.1">
    <property type="nucleotide sequence ID" value="XM_005182613.3"/>
</dbReference>
<reference evidence="2" key="1">
    <citation type="submission" date="2020-05" db="UniProtKB">
        <authorList>
            <consortium name="EnsemblMetazoa"/>
        </authorList>
    </citation>
    <scope>IDENTIFICATION</scope>
    <source>
        <strain evidence="2">Aabys</strain>
    </source>
</reference>
<protein>
    <submittedName>
        <fullName evidence="4">Calphotin</fullName>
    </submittedName>
</protein>
<dbReference type="VEuPathDB" id="VectorBase:MDOA002609"/>
<dbReference type="eggNOG" id="ENOG502S93A">
    <property type="taxonomic scope" value="Eukaryota"/>
</dbReference>
<gene>
    <name evidence="2" type="primary">101890767</name>
    <name evidence="4" type="synonym">LOC101890767</name>
</gene>
<feature type="chain" id="PRO_5044560037" evidence="1">
    <location>
        <begin position="17"/>
        <end position="163"/>
    </location>
</feature>
<name>A0A1I8M9H9_MUSDO</name>
<keyword evidence="3" id="KW-1185">Reference proteome</keyword>
<evidence type="ECO:0000256" key="1">
    <source>
        <dbReference type="SAM" id="SignalP"/>
    </source>
</evidence>
<feature type="signal peptide" evidence="1">
    <location>
        <begin position="1"/>
        <end position="16"/>
    </location>
</feature>
<organism evidence="2">
    <name type="scientific">Musca domestica</name>
    <name type="common">House fly</name>
    <dbReference type="NCBI Taxonomy" id="7370"/>
    <lineage>
        <taxon>Eukaryota</taxon>
        <taxon>Metazoa</taxon>
        <taxon>Ecdysozoa</taxon>
        <taxon>Arthropoda</taxon>
        <taxon>Hexapoda</taxon>
        <taxon>Insecta</taxon>
        <taxon>Pterygota</taxon>
        <taxon>Neoptera</taxon>
        <taxon>Endopterygota</taxon>
        <taxon>Diptera</taxon>
        <taxon>Brachycera</taxon>
        <taxon>Muscomorpha</taxon>
        <taxon>Muscoidea</taxon>
        <taxon>Muscidae</taxon>
        <taxon>Musca</taxon>
    </lineage>
</organism>
<dbReference type="InterPro" id="IPR007614">
    <property type="entry name" value="Retinin_C"/>
</dbReference>
<evidence type="ECO:0000313" key="4">
    <source>
        <dbReference type="RefSeq" id="XP_005182670.1"/>
    </source>
</evidence>
<accession>A0A1I8M9H9</accession>
<dbReference type="EnsemblMetazoa" id="MDOA002609-RA">
    <property type="protein sequence ID" value="MDOA002609-PA"/>
    <property type="gene ID" value="MDOA002609"/>
</dbReference>
<dbReference type="OrthoDB" id="7493332at2759"/>
<dbReference type="GeneID" id="101890767"/>
<proteinExistence type="predicted"/>
<dbReference type="KEGG" id="mde:101890767"/>
<dbReference type="AlphaFoldDB" id="A0A1I8M9H9"/>
<dbReference type="Proteomes" id="UP001652621">
    <property type="component" value="Unplaced"/>
</dbReference>
<dbReference type="STRING" id="7370.A0A1I8M9H9"/>
<evidence type="ECO:0000313" key="2">
    <source>
        <dbReference type="EnsemblMetazoa" id="MDOA002609-PA"/>
    </source>
</evidence>
<reference evidence="4" key="2">
    <citation type="submission" date="2025-04" db="UniProtKB">
        <authorList>
            <consortium name="RefSeq"/>
        </authorList>
    </citation>
    <scope>IDENTIFICATION</scope>
    <source>
        <strain evidence="4">Aabys</strain>
    </source>
</reference>
<sequence length="163" mass="16829">MFKFVTFFACIAVALAAPGLVAEHHTVVQEPVLAKVGAVVHSVPSATSHQSFTRVHNKAVVTPVVAPVVKTTVHAAPAVSVVKTVEPVVPVVKTVEPVVPVVKTVAAAPVVHTYHAAPVVPVVGHAVSHQSHVQIHSNAAVVAPVVHSVPLVHAAPVTHVVHH</sequence>
<dbReference type="Pfam" id="PF04527">
    <property type="entry name" value="Retinin_C"/>
    <property type="match status" value="1"/>
</dbReference>
<dbReference type="PANTHER" id="PTHR34931:SF3">
    <property type="entry name" value="FI02976P-RELATED"/>
    <property type="match status" value="1"/>
</dbReference>
<dbReference type="PANTHER" id="PTHR34931">
    <property type="entry name" value="FI02976P-RELATED"/>
    <property type="match status" value="1"/>
</dbReference>
<keyword evidence="1" id="KW-0732">Signal</keyword>